<dbReference type="EMBL" id="GANO01003509">
    <property type="protein sequence ID" value="JAB56362.1"/>
    <property type="molecule type" value="mRNA"/>
</dbReference>
<sequence>MAFLNNLITKSLKIIWQPQQTFVRYRYHADKVARGPLIRRYGYKERILQGGLIPHLDNGQKLPMPDYKPKNAWAEKRALFGQNDYIDILGGDQLHPTKVMYSVPYWLRGIGGNEYQMLLRKQKMLRKTVAPLARPTNWKNMEKRIRYLYRYLNRKTKTPQSTR</sequence>
<protein>
    <recommendedName>
        <fullName evidence="7">Large ribosomal subunit protein mL51</fullName>
    </recommendedName>
    <alternativeName>
        <fullName evidence="8">39S ribosomal protein L51, mitochondrial</fullName>
    </alternativeName>
</protein>
<dbReference type="GO" id="GO:0006412">
    <property type="term" value="P:translation"/>
    <property type="evidence" value="ECO:0007669"/>
    <property type="project" value="TreeGrafter"/>
</dbReference>
<organism evidence="9">
    <name type="scientific">Corethrella appendiculata</name>
    <dbReference type="NCBI Taxonomy" id="1370023"/>
    <lineage>
        <taxon>Eukaryota</taxon>
        <taxon>Metazoa</taxon>
        <taxon>Ecdysozoa</taxon>
        <taxon>Arthropoda</taxon>
        <taxon>Hexapoda</taxon>
        <taxon>Insecta</taxon>
        <taxon>Pterygota</taxon>
        <taxon>Neoptera</taxon>
        <taxon>Endopterygota</taxon>
        <taxon>Diptera</taxon>
        <taxon>Nematocera</taxon>
        <taxon>Culicoidea</taxon>
        <taxon>Chaoboridae</taxon>
        <taxon>Corethrella</taxon>
    </lineage>
</organism>
<evidence type="ECO:0000313" key="9">
    <source>
        <dbReference type="EMBL" id="JAB56362.1"/>
    </source>
</evidence>
<dbReference type="PANTHER" id="PTHR13409">
    <property type="entry name" value="MITOCHONDRIAL 39S RIBOSOMAL PROTEIN L51"/>
    <property type="match status" value="1"/>
</dbReference>
<dbReference type="AlphaFoldDB" id="U5EGB8"/>
<reference evidence="9" key="1">
    <citation type="journal article" date="2014" name="Insect Biochem. Mol. Biol.">
        <title>An insight into the sialome of the frog biting fly, Corethrella appendiculata.</title>
        <authorList>
            <person name="Ribeiro J.M.C."/>
            <person name="Chagas A.C."/>
            <person name="Pham V.M."/>
            <person name="Lounibos L.P."/>
            <person name="Calvo E."/>
        </authorList>
    </citation>
    <scope>NUCLEOTIDE SEQUENCE</scope>
    <source>
        <tissue evidence="9">Salivary glands</tissue>
    </source>
</reference>
<keyword evidence="3" id="KW-0809">Transit peptide</keyword>
<evidence type="ECO:0000256" key="8">
    <source>
        <dbReference type="ARBA" id="ARBA00035419"/>
    </source>
</evidence>
<evidence type="ECO:0000256" key="7">
    <source>
        <dbReference type="ARBA" id="ARBA00035182"/>
    </source>
</evidence>
<dbReference type="InterPro" id="IPR019373">
    <property type="entry name" value="Ribosomal_mL51"/>
</dbReference>
<dbReference type="Pfam" id="PF10244">
    <property type="entry name" value="MRP-L51"/>
    <property type="match status" value="1"/>
</dbReference>
<name>U5EGB8_9DIPT</name>
<evidence type="ECO:0000256" key="1">
    <source>
        <dbReference type="ARBA" id="ARBA00004173"/>
    </source>
</evidence>
<evidence type="ECO:0000256" key="2">
    <source>
        <dbReference type="ARBA" id="ARBA00010972"/>
    </source>
</evidence>
<evidence type="ECO:0000256" key="6">
    <source>
        <dbReference type="ARBA" id="ARBA00023274"/>
    </source>
</evidence>
<dbReference type="GO" id="GO:0003735">
    <property type="term" value="F:structural constituent of ribosome"/>
    <property type="evidence" value="ECO:0007669"/>
    <property type="project" value="InterPro"/>
</dbReference>
<dbReference type="GO" id="GO:0005762">
    <property type="term" value="C:mitochondrial large ribosomal subunit"/>
    <property type="evidence" value="ECO:0007669"/>
    <property type="project" value="TreeGrafter"/>
</dbReference>
<proteinExistence type="evidence at transcript level"/>
<evidence type="ECO:0000256" key="4">
    <source>
        <dbReference type="ARBA" id="ARBA00022980"/>
    </source>
</evidence>
<keyword evidence="6" id="KW-0687">Ribonucleoprotein</keyword>
<evidence type="ECO:0000256" key="3">
    <source>
        <dbReference type="ARBA" id="ARBA00022946"/>
    </source>
</evidence>
<evidence type="ECO:0000256" key="5">
    <source>
        <dbReference type="ARBA" id="ARBA00023128"/>
    </source>
</evidence>
<dbReference type="PANTHER" id="PTHR13409:SF0">
    <property type="entry name" value="LARGE RIBOSOMAL SUBUNIT PROTEIN ML51"/>
    <property type="match status" value="1"/>
</dbReference>
<comment type="subcellular location">
    <subcellularLocation>
        <location evidence="1">Mitochondrion</location>
    </subcellularLocation>
</comment>
<keyword evidence="4 9" id="KW-0689">Ribosomal protein</keyword>
<accession>U5EGB8</accession>
<comment type="similarity">
    <text evidence="2">Belongs to the mitochondrion-specific ribosomal protein mL51 family.</text>
</comment>
<keyword evidence="5" id="KW-0496">Mitochondrion</keyword>